<sequence>MNCDICTNAAVEKCYCAGIMCCNDCLENHKLALPKISHFSRKLSISEKPIISDLEISQLGKNSQNKELILSKIEEEIRFVNEATEDYKAKISSIIRNLESQLDIILRQVEEQKEETLEKLNSIVNKIEQIDLNEFNKFVEERMNFVDIDLKVPHLENVWDNVEVEIKYVGPSIGSAKLYHIKQDKLKVYDVSKRKLEVMTIKNMKSKAFSAIVGLPGSVLVSGGSTILGQAVKSVFEIDLNTQELIIRNNMIYERYYHSGIFVDNFVYVFGGMGIGEITSFERYNIITSSWEFMGDLHLSRKLPGVCHHGNKIFIAGGNKDFSIEMVSLDNFYVQSIQLQFPLSQHGCTLASIENGIIIFQNKNICLIGDDDTEQSLMPVEGTLNWWSQSPPVVQDKNIYILRFSDLCVFQFNYATPSLTEICKIESNNK</sequence>
<dbReference type="SMART" id="SM00612">
    <property type="entry name" value="Kelch"/>
    <property type="match status" value="2"/>
</dbReference>
<dbReference type="InterPro" id="IPR015915">
    <property type="entry name" value="Kelch-typ_b-propeller"/>
</dbReference>
<dbReference type="Gene3D" id="2.120.10.80">
    <property type="entry name" value="Kelch-type beta propeller"/>
    <property type="match status" value="1"/>
</dbReference>
<dbReference type="PANTHER" id="PTHR46344:SF27">
    <property type="entry name" value="KELCH REPEAT SUPERFAMILY PROTEIN"/>
    <property type="match status" value="1"/>
</dbReference>
<keyword evidence="3" id="KW-0175">Coiled coil</keyword>
<name>A0AAU9JZT2_9CILI</name>
<evidence type="ECO:0000256" key="2">
    <source>
        <dbReference type="ARBA" id="ARBA00022737"/>
    </source>
</evidence>
<dbReference type="SUPFAM" id="SSF117281">
    <property type="entry name" value="Kelch motif"/>
    <property type="match status" value="1"/>
</dbReference>
<evidence type="ECO:0000256" key="3">
    <source>
        <dbReference type="SAM" id="Coils"/>
    </source>
</evidence>
<proteinExistence type="predicted"/>
<keyword evidence="2" id="KW-0677">Repeat</keyword>
<comment type="caution">
    <text evidence="4">The sequence shown here is derived from an EMBL/GenBank/DDBJ whole genome shotgun (WGS) entry which is preliminary data.</text>
</comment>
<dbReference type="Proteomes" id="UP001162131">
    <property type="component" value="Unassembled WGS sequence"/>
</dbReference>
<organism evidence="4 5">
    <name type="scientific">Blepharisma stoltei</name>
    <dbReference type="NCBI Taxonomy" id="1481888"/>
    <lineage>
        <taxon>Eukaryota</taxon>
        <taxon>Sar</taxon>
        <taxon>Alveolata</taxon>
        <taxon>Ciliophora</taxon>
        <taxon>Postciliodesmatophora</taxon>
        <taxon>Heterotrichea</taxon>
        <taxon>Heterotrichida</taxon>
        <taxon>Blepharismidae</taxon>
        <taxon>Blepharisma</taxon>
    </lineage>
</organism>
<evidence type="ECO:0008006" key="6">
    <source>
        <dbReference type="Google" id="ProtNLM"/>
    </source>
</evidence>
<dbReference type="PANTHER" id="PTHR46344">
    <property type="entry name" value="OS02G0202900 PROTEIN"/>
    <property type="match status" value="1"/>
</dbReference>
<evidence type="ECO:0000313" key="5">
    <source>
        <dbReference type="Proteomes" id="UP001162131"/>
    </source>
</evidence>
<keyword evidence="5" id="KW-1185">Reference proteome</keyword>
<dbReference type="EMBL" id="CAJZBQ010000043">
    <property type="protein sequence ID" value="CAG9327229.1"/>
    <property type="molecule type" value="Genomic_DNA"/>
</dbReference>
<keyword evidence="1" id="KW-0880">Kelch repeat</keyword>
<evidence type="ECO:0000256" key="1">
    <source>
        <dbReference type="ARBA" id="ARBA00022441"/>
    </source>
</evidence>
<dbReference type="AlphaFoldDB" id="A0AAU9JZT2"/>
<reference evidence="4" key="1">
    <citation type="submission" date="2021-09" db="EMBL/GenBank/DDBJ databases">
        <authorList>
            <consortium name="AG Swart"/>
            <person name="Singh M."/>
            <person name="Singh A."/>
            <person name="Seah K."/>
            <person name="Emmerich C."/>
        </authorList>
    </citation>
    <scope>NUCLEOTIDE SEQUENCE</scope>
    <source>
        <strain evidence="4">ATCC30299</strain>
    </source>
</reference>
<feature type="coiled-coil region" evidence="3">
    <location>
        <begin position="70"/>
        <end position="130"/>
    </location>
</feature>
<gene>
    <name evidence="4" type="ORF">BSTOLATCC_MIC43269</name>
</gene>
<evidence type="ECO:0000313" key="4">
    <source>
        <dbReference type="EMBL" id="CAG9327229.1"/>
    </source>
</evidence>
<protein>
    <recommendedName>
        <fullName evidence="6">B box-type domain-containing protein</fullName>
    </recommendedName>
</protein>
<accession>A0AAU9JZT2</accession>
<dbReference type="InterPro" id="IPR006652">
    <property type="entry name" value="Kelch_1"/>
</dbReference>